<feature type="region of interest" description="Disordered" evidence="1">
    <location>
        <begin position="32"/>
        <end position="59"/>
    </location>
</feature>
<feature type="compositionally biased region" description="Low complexity" evidence="1">
    <location>
        <begin position="98"/>
        <end position="113"/>
    </location>
</feature>
<evidence type="ECO:0008006" key="4">
    <source>
        <dbReference type="Google" id="ProtNLM"/>
    </source>
</evidence>
<name>A0A9P6VXG7_RHOMI</name>
<organism evidence="2 3">
    <name type="scientific">Rhodotorula mucilaginosa</name>
    <name type="common">Yeast</name>
    <name type="synonym">Rhodotorula rubra</name>
    <dbReference type="NCBI Taxonomy" id="5537"/>
    <lineage>
        <taxon>Eukaryota</taxon>
        <taxon>Fungi</taxon>
        <taxon>Dikarya</taxon>
        <taxon>Basidiomycota</taxon>
        <taxon>Pucciniomycotina</taxon>
        <taxon>Microbotryomycetes</taxon>
        <taxon>Sporidiobolales</taxon>
        <taxon>Sporidiobolaceae</taxon>
        <taxon>Rhodotorula</taxon>
    </lineage>
</organism>
<feature type="compositionally biased region" description="Low complexity" evidence="1">
    <location>
        <begin position="132"/>
        <end position="151"/>
    </location>
</feature>
<evidence type="ECO:0000313" key="3">
    <source>
        <dbReference type="Proteomes" id="UP000777482"/>
    </source>
</evidence>
<feature type="region of interest" description="Disordered" evidence="1">
    <location>
        <begin position="93"/>
        <end position="162"/>
    </location>
</feature>
<reference evidence="2 3" key="1">
    <citation type="submission" date="2020-11" db="EMBL/GenBank/DDBJ databases">
        <title>Kefir isolates.</title>
        <authorList>
            <person name="Marcisauskas S."/>
            <person name="Kim Y."/>
            <person name="Blasche S."/>
        </authorList>
    </citation>
    <scope>NUCLEOTIDE SEQUENCE [LARGE SCALE GENOMIC DNA]</scope>
    <source>
        <strain evidence="2 3">KR</strain>
    </source>
</reference>
<evidence type="ECO:0000313" key="2">
    <source>
        <dbReference type="EMBL" id="KAG0656437.1"/>
    </source>
</evidence>
<feature type="compositionally biased region" description="Gly residues" evidence="1">
    <location>
        <begin position="339"/>
        <end position="349"/>
    </location>
</feature>
<feature type="region of interest" description="Disordered" evidence="1">
    <location>
        <begin position="290"/>
        <end position="401"/>
    </location>
</feature>
<accession>A0A9P6VXG7</accession>
<feature type="compositionally biased region" description="Basic and acidic residues" evidence="1">
    <location>
        <begin position="547"/>
        <end position="562"/>
    </location>
</feature>
<dbReference type="Gene3D" id="3.30.70.330">
    <property type="match status" value="1"/>
</dbReference>
<dbReference type="EMBL" id="PUHQ01000097">
    <property type="protein sequence ID" value="KAG0656437.1"/>
    <property type="molecule type" value="Genomic_DNA"/>
</dbReference>
<dbReference type="Proteomes" id="UP000777482">
    <property type="component" value="Unassembled WGS sequence"/>
</dbReference>
<dbReference type="InterPro" id="IPR012677">
    <property type="entry name" value="Nucleotide-bd_a/b_plait_sf"/>
</dbReference>
<feature type="compositionally biased region" description="Basic and acidic residues" evidence="1">
    <location>
        <begin position="32"/>
        <end position="44"/>
    </location>
</feature>
<gene>
    <name evidence="2" type="ORF">C6P46_007096</name>
</gene>
<feature type="compositionally biased region" description="Basic residues" evidence="1">
    <location>
        <begin position="361"/>
        <end position="374"/>
    </location>
</feature>
<dbReference type="OrthoDB" id="10065185at2759"/>
<proteinExistence type="predicted"/>
<dbReference type="PANTHER" id="PTHR23204">
    <property type="entry name" value="CLEAVAGE AND POLYADENYLATION SPECIFIC FACTOR"/>
    <property type="match status" value="1"/>
</dbReference>
<evidence type="ECO:0000256" key="1">
    <source>
        <dbReference type="SAM" id="MobiDB-lite"/>
    </source>
</evidence>
<dbReference type="AlphaFoldDB" id="A0A9P6VXG7"/>
<dbReference type="GO" id="GO:0005634">
    <property type="term" value="C:nucleus"/>
    <property type="evidence" value="ECO:0007669"/>
    <property type="project" value="UniProtKB-SubCell"/>
</dbReference>
<dbReference type="InterPro" id="IPR035979">
    <property type="entry name" value="RBD_domain_sf"/>
</dbReference>
<keyword evidence="3" id="KW-1185">Reference proteome</keyword>
<dbReference type="InterPro" id="IPR034772">
    <property type="entry name" value="CPSF6/7"/>
</dbReference>
<dbReference type="GO" id="GO:0003676">
    <property type="term" value="F:nucleic acid binding"/>
    <property type="evidence" value="ECO:0007669"/>
    <property type="project" value="InterPro"/>
</dbReference>
<dbReference type="GO" id="GO:0006397">
    <property type="term" value="P:mRNA processing"/>
    <property type="evidence" value="ECO:0007669"/>
    <property type="project" value="UniProtKB-KW"/>
</dbReference>
<protein>
    <recommendedName>
        <fullName evidence="4">RRM domain-containing protein</fullName>
    </recommendedName>
</protein>
<feature type="region of interest" description="Disordered" evidence="1">
    <location>
        <begin position="519"/>
        <end position="562"/>
    </location>
</feature>
<sequence>MYVLSLLWQSAHLRGMKHVEAVAPAATLEQRRRWGRDETRRDETMAGTDPSPRARQGSLELDYGDDAADMDYDQWSAAQLAANADAATTAKDIKPDLTSKATTTAPSSSSASLPPRPAANGLPANPLTGQRPPIASTSSAAPASGPAAQGGANAGGSGRSTVHGDRLAQTAVFLGDLHWVCPPVCPYFTRASFPTDSMQGFCPQWTSDRDVVELTQLAGIHGVSVKDVSFAEHKVNGKSKGVCYVECHSTDNAQRVKNYVENNEFQMKKMTATLAPGGTGTAPFRTLPKEPTRVGHPPPVPSGQVRIGHLTVRTPRPATTAYLEPHPGQNRRDQPPGTGPGSQLGGIRLGGVMPAPGAGPNHHHGHGGGSHHQKGQGGGGGGHYNPMHQQQGPPAMHMGMGLPMNPMLAAGAGGGSGAGGSGGPNGVFNPAFLNNAGGAGGANQSQGGGGANGGFGFDPSAAFNSMPGFGMMAGMPDFTQMGMMNMMGGMGMGMMGPMGAMGMGGNPFGGLTPFGGGGGGGISPFGSSTTPGGMSPMSTGMDGSGSGDHHHEAGPKKRTRTD</sequence>
<feature type="compositionally biased region" description="Low complexity" evidence="1">
    <location>
        <begin position="524"/>
        <end position="541"/>
    </location>
</feature>
<comment type="caution">
    <text evidence="2">The sequence shown here is derived from an EMBL/GenBank/DDBJ whole genome shotgun (WGS) entry which is preliminary data.</text>
</comment>
<dbReference type="SUPFAM" id="SSF54928">
    <property type="entry name" value="RNA-binding domain, RBD"/>
    <property type="match status" value="1"/>
</dbReference>